<proteinExistence type="predicted"/>
<dbReference type="PANTHER" id="PTHR46848:SF1">
    <property type="entry name" value="REGULATOR OF G-PROTEIN SIGNALING 3"/>
    <property type="match status" value="1"/>
</dbReference>
<dbReference type="InterPro" id="IPR011993">
    <property type="entry name" value="PH-like_dom_sf"/>
</dbReference>
<name>A0A8B7N2B4_HYAAZ</name>
<feature type="compositionally biased region" description="Polar residues" evidence="1">
    <location>
        <begin position="1063"/>
        <end position="1073"/>
    </location>
</feature>
<dbReference type="GO" id="GO:0005634">
    <property type="term" value="C:nucleus"/>
    <property type="evidence" value="ECO:0007669"/>
    <property type="project" value="TreeGrafter"/>
</dbReference>
<evidence type="ECO:0000313" key="3">
    <source>
        <dbReference type="RefSeq" id="XP_018007987.2"/>
    </source>
</evidence>
<feature type="region of interest" description="Disordered" evidence="1">
    <location>
        <begin position="926"/>
        <end position="957"/>
    </location>
</feature>
<dbReference type="AlphaFoldDB" id="A0A8B7N2B4"/>
<gene>
    <name evidence="3" type="primary">LOC108665706</name>
</gene>
<feature type="region of interest" description="Disordered" evidence="1">
    <location>
        <begin position="1054"/>
        <end position="1090"/>
    </location>
</feature>
<accession>A0A8B7N2B4</accession>
<feature type="region of interest" description="Disordered" evidence="1">
    <location>
        <begin position="503"/>
        <end position="526"/>
    </location>
</feature>
<dbReference type="Proteomes" id="UP000694843">
    <property type="component" value="Unplaced"/>
</dbReference>
<organism evidence="2 3">
    <name type="scientific">Hyalella azteca</name>
    <name type="common">Amphipod</name>
    <dbReference type="NCBI Taxonomy" id="294128"/>
    <lineage>
        <taxon>Eukaryota</taxon>
        <taxon>Metazoa</taxon>
        <taxon>Ecdysozoa</taxon>
        <taxon>Arthropoda</taxon>
        <taxon>Crustacea</taxon>
        <taxon>Multicrustacea</taxon>
        <taxon>Malacostraca</taxon>
        <taxon>Eumalacostraca</taxon>
        <taxon>Peracarida</taxon>
        <taxon>Amphipoda</taxon>
        <taxon>Senticaudata</taxon>
        <taxon>Talitrida</taxon>
        <taxon>Talitroidea</taxon>
        <taxon>Hyalellidae</taxon>
        <taxon>Hyalella</taxon>
    </lineage>
</organism>
<dbReference type="GeneID" id="108665706"/>
<reference evidence="3" key="1">
    <citation type="submission" date="2025-08" db="UniProtKB">
        <authorList>
            <consortium name="RefSeq"/>
        </authorList>
    </citation>
    <scope>IDENTIFICATION</scope>
    <source>
        <tissue evidence="3">Whole organism</tissue>
    </source>
</reference>
<feature type="region of interest" description="Disordered" evidence="1">
    <location>
        <begin position="292"/>
        <end position="331"/>
    </location>
</feature>
<dbReference type="Gene3D" id="2.30.29.30">
    <property type="entry name" value="Pleckstrin-homology domain (PH domain)/Phosphotyrosine-binding domain (PTB)"/>
    <property type="match status" value="1"/>
</dbReference>
<evidence type="ECO:0000256" key="1">
    <source>
        <dbReference type="SAM" id="MobiDB-lite"/>
    </source>
</evidence>
<evidence type="ECO:0000313" key="2">
    <source>
        <dbReference type="Proteomes" id="UP000694843"/>
    </source>
</evidence>
<sequence>MEPGLGTSPNSPSRLRSPLTSVADIAARLVFTRFTEPFELDDGRRRWVFGGELWACEGRQTRHYWAMLFSDLLLLTVINRDRVIYVVEEPLLLAAIVHTNFNVKKHPTDLRLLLDTSVRLGTEARPRPVRRVWLRLYRSLHRGLTRSLSLRAPTPEHKATWSNLLQRCIVSSKRGSESSTAKAHEASSPTHESSLGRAFSLDALHLLRSTSPATHRAFKNKSGSFGDLTDSRRADDPSEGTSATVEPGLKKPSILYPDLRVVAEASTEHPSALNNNLDSPFKNVGFQLEIEDSCNPNSSSRKNVEVASQSDEDEPIPYERPKPDQKKKGISSRFKAKLFPAKQLPKKKVNSLKKVEKYVNSLNINSDFIETRSVTPVFEQEENLNTEDFIRKRIEFLRLSGGDSLHGCEEIVVLDMPESQEDHIEAAMERRQALLRSRDEKKNSLKLEGIQEESPQLSPKHHVTLPTPEEYEGYLDAEVEQDYPELASTPCLTPDDDVRLQSVEKSSGETHKSVQIQSASDDTVQGRKKLKLRSKSFEPPTLNKSLCNPSFIISDRARSLSDSHESADSSSHPRASNNLESVRSVCSCESHNDTQYSSSNSSARESLIISCMGSSTSGYSSMSFDSSTVNSSQKKATLFLPATTTSLPEISLQPPTPQAPKLRQGSRSRKSLKNFNIPGYGSNFLTVPGSEEDGSRYLPGNPLEFNDEGSSSGSSSSDDDCRVSGPNSTRGPMSLGLLRRFGSGCNMSSVGLTLPDSTGADIQEAEEVPRYGAGFSGMLNSNQQRDEQAWLECEVWGQPRNHEDRTADNGNSGLFSELESNFIVQDGTGKNWIEDYPQKTIGTRNFDSVANKMDLSMQETPWLSGKTSFVADKCAIFERVAEEENKRFEESQQQRKMIQKVPKMTGEYMKKFYGPQNLNKIAARASDGPQYGDYASDSEGYDSDEPSSHHASSPQSSLVKNQNYLLLDNANQNKSHEQETLDNKAYVCHYSVTRSDHDRLYSRSSDDVGGQTSSVPPHVPRLRLVSSVEEYLPPVDDDSFSLCYNDEASAYEEPRMDGLRRASSYSGDYSTMRSGLGQTGEPDTPDDNDDVFEELDYKVLRNISS</sequence>
<dbReference type="PANTHER" id="PTHR46848">
    <property type="entry name" value="REGULATOR OF G-PROTEIN SIGNALING 3"/>
    <property type="match status" value="1"/>
</dbReference>
<feature type="region of interest" description="Disordered" evidence="1">
    <location>
        <begin position="215"/>
        <end position="250"/>
    </location>
</feature>
<dbReference type="OrthoDB" id="410721at2759"/>
<dbReference type="KEGG" id="hazt:108665706"/>
<feature type="compositionally biased region" description="Polar residues" evidence="1">
    <location>
        <begin position="177"/>
        <end position="193"/>
    </location>
</feature>
<feature type="region of interest" description="Disordered" evidence="1">
    <location>
        <begin position="647"/>
        <end position="734"/>
    </location>
</feature>
<feature type="compositionally biased region" description="Basic and acidic residues" evidence="1">
    <location>
        <begin position="317"/>
        <end position="327"/>
    </location>
</feature>
<feature type="region of interest" description="Disordered" evidence="1">
    <location>
        <begin position="175"/>
        <end position="194"/>
    </location>
</feature>
<feature type="compositionally biased region" description="Polar residues" evidence="1">
    <location>
        <begin position="513"/>
        <end position="523"/>
    </location>
</feature>
<dbReference type="GO" id="GO:0005886">
    <property type="term" value="C:plasma membrane"/>
    <property type="evidence" value="ECO:0007669"/>
    <property type="project" value="TreeGrafter"/>
</dbReference>
<dbReference type="RefSeq" id="XP_018007987.2">
    <property type="nucleotide sequence ID" value="XM_018152498.2"/>
</dbReference>
<keyword evidence="2" id="KW-1185">Reference proteome</keyword>
<dbReference type="SUPFAM" id="SSF50729">
    <property type="entry name" value="PH domain-like"/>
    <property type="match status" value="1"/>
</dbReference>
<protein>
    <submittedName>
        <fullName evidence="3">Uncharacterized protein LOC108665706</fullName>
    </submittedName>
</protein>
<feature type="compositionally biased region" description="Polar residues" evidence="1">
    <location>
        <begin position="294"/>
        <end position="309"/>
    </location>
</feature>